<reference evidence="2" key="1">
    <citation type="submission" date="2017-09" db="EMBL/GenBank/DDBJ databases">
        <title>Depth-based differentiation of microbial function through sediment-hosted aquifers and enrichment of novel symbionts in the deep terrestrial subsurface.</title>
        <authorList>
            <person name="Probst A.J."/>
            <person name="Ladd B."/>
            <person name="Jarett J.K."/>
            <person name="Geller-Mcgrath D.E."/>
            <person name="Sieber C.M.K."/>
            <person name="Emerson J.B."/>
            <person name="Anantharaman K."/>
            <person name="Thomas B.C."/>
            <person name="Malmstrom R."/>
            <person name="Stieglmeier M."/>
            <person name="Klingl A."/>
            <person name="Woyke T."/>
            <person name="Ryan C.M."/>
            <person name="Banfield J.F."/>
        </authorList>
    </citation>
    <scope>NUCLEOTIDE SEQUENCE [LARGE SCALE GENOMIC DNA]</scope>
</reference>
<protein>
    <submittedName>
        <fullName evidence="1">Uncharacterized protein</fullName>
    </submittedName>
</protein>
<evidence type="ECO:0000313" key="2">
    <source>
        <dbReference type="Proteomes" id="UP000230093"/>
    </source>
</evidence>
<proteinExistence type="predicted"/>
<dbReference type="Proteomes" id="UP000230093">
    <property type="component" value="Unassembled WGS sequence"/>
</dbReference>
<name>A0A2H0W9E4_9BACT</name>
<dbReference type="AlphaFoldDB" id="A0A2H0W9E4"/>
<gene>
    <name evidence="1" type="ORF">COT75_02490</name>
</gene>
<organism evidence="1 2">
    <name type="scientific">Candidatus Beckwithbacteria bacterium CG10_big_fil_rev_8_21_14_0_10_34_10</name>
    <dbReference type="NCBI Taxonomy" id="1974495"/>
    <lineage>
        <taxon>Bacteria</taxon>
        <taxon>Candidatus Beckwithiibacteriota</taxon>
    </lineage>
</organism>
<accession>A0A2H0W9E4</accession>
<sequence>MKNNSFVEVCFYEVKLDKALEFEALIKKVIKHHCHYPGVIDVKYMKRTHRPNSFAGAKKGEPAIRLSQKPKFVTYVLYWELDNEIVHGKATQSGLKHFFKEFARCLVKPPKMILGERVK</sequence>
<evidence type="ECO:0000313" key="1">
    <source>
        <dbReference type="EMBL" id="PIS09247.1"/>
    </source>
</evidence>
<comment type="caution">
    <text evidence="1">The sequence shown here is derived from an EMBL/GenBank/DDBJ whole genome shotgun (WGS) entry which is preliminary data.</text>
</comment>
<dbReference type="EMBL" id="PEZT01000014">
    <property type="protein sequence ID" value="PIS09247.1"/>
    <property type="molecule type" value="Genomic_DNA"/>
</dbReference>